<evidence type="ECO:0000256" key="3">
    <source>
        <dbReference type="ARBA" id="ARBA00022525"/>
    </source>
</evidence>
<evidence type="ECO:0000313" key="7">
    <source>
        <dbReference type="EMBL" id="GBP13201.1"/>
    </source>
</evidence>
<comment type="caution">
    <text evidence="7">The sequence shown here is derived from an EMBL/GenBank/DDBJ whole genome shotgun (WGS) entry which is preliminary data.</text>
</comment>
<dbReference type="Pfam" id="PF00151">
    <property type="entry name" value="Lipase"/>
    <property type="match status" value="1"/>
</dbReference>
<dbReference type="OrthoDB" id="199913at2759"/>
<proteinExistence type="inferred from homology"/>
<dbReference type="GO" id="GO:0016298">
    <property type="term" value="F:lipase activity"/>
    <property type="evidence" value="ECO:0007669"/>
    <property type="project" value="InterPro"/>
</dbReference>
<dbReference type="Gene3D" id="3.40.50.1820">
    <property type="entry name" value="alpha/beta hydrolase"/>
    <property type="match status" value="1"/>
</dbReference>
<dbReference type="InterPro" id="IPR000734">
    <property type="entry name" value="TAG_lipase"/>
</dbReference>
<dbReference type="Proteomes" id="UP000299102">
    <property type="component" value="Unassembled WGS sequence"/>
</dbReference>
<reference evidence="7 8" key="1">
    <citation type="journal article" date="2019" name="Commun. Biol.">
        <title>The bagworm genome reveals a unique fibroin gene that provides high tensile strength.</title>
        <authorList>
            <person name="Kono N."/>
            <person name="Nakamura H."/>
            <person name="Ohtoshi R."/>
            <person name="Tomita M."/>
            <person name="Numata K."/>
            <person name="Arakawa K."/>
        </authorList>
    </citation>
    <scope>NUCLEOTIDE SEQUENCE [LARGE SCALE GENOMIC DNA]</scope>
</reference>
<dbReference type="InterPro" id="IPR013818">
    <property type="entry name" value="Lipase"/>
</dbReference>
<evidence type="ECO:0000256" key="4">
    <source>
        <dbReference type="RuleBase" id="RU004262"/>
    </source>
</evidence>
<name>A0A4C1TIS0_EUMVA</name>
<dbReference type="GO" id="GO:0017171">
    <property type="term" value="F:serine hydrolase activity"/>
    <property type="evidence" value="ECO:0007669"/>
    <property type="project" value="TreeGrafter"/>
</dbReference>
<dbReference type="STRING" id="151549.A0A4C1TIS0"/>
<protein>
    <submittedName>
        <fullName evidence="7">Pancreatic triacylglycerol lipase</fullName>
    </submittedName>
</protein>
<evidence type="ECO:0000259" key="6">
    <source>
        <dbReference type="Pfam" id="PF00151"/>
    </source>
</evidence>
<keyword evidence="5" id="KW-0732">Signal</keyword>
<keyword evidence="8" id="KW-1185">Reference proteome</keyword>
<evidence type="ECO:0000256" key="5">
    <source>
        <dbReference type="SAM" id="SignalP"/>
    </source>
</evidence>
<dbReference type="PRINTS" id="PR00821">
    <property type="entry name" value="TAGLIPASE"/>
</dbReference>
<dbReference type="AlphaFoldDB" id="A0A4C1TIS0"/>
<keyword evidence="3" id="KW-0964">Secreted</keyword>
<gene>
    <name evidence="7" type="primary">PNLIP</name>
    <name evidence="7" type="ORF">EVAR_93154_1</name>
</gene>
<feature type="chain" id="PRO_5020031559" evidence="5">
    <location>
        <begin position="20"/>
        <end position="345"/>
    </location>
</feature>
<dbReference type="PANTHER" id="PTHR11610">
    <property type="entry name" value="LIPASE"/>
    <property type="match status" value="1"/>
</dbReference>
<organism evidence="7 8">
    <name type="scientific">Eumeta variegata</name>
    <name type="common">Bagworm moth</name>
    <name type="synonym">Eumeta japonica</name>
    <dbReference type="NCBI Taxonomy" id="151549"/>
    <lineage>
        <taxon>Eukaryota</taxon>
        <taxon>Metazoa</taxon>
        <taxon>Ecdysozoa</taxon>
        <taxon>Arthropoda</taxon>
        <taxon>Hexapoda</taxon>
        <taxon>Insecta</taxon>
        <taxon>Pterygota</taxon>
        <taxon>Neoptera</taxon>
        <taxon>Endopterygota</taxon>
        <taxon>Lepidoptera</taxon>
        <taxon>Glossata</taxon>
        <taxon>Ditrysia</taxon>
        <taxon>Tineoidea</taxon>
        <taxon>Psychidae</taxon>
        <taxon>Oiketicinae</taxon>
        <taxon>Eumeta</taxon>
    </lineage>
</organism>
<evidence type="ECO:0000313" key="8">
    <source>
        <dbReference type="Proteomes" id="UP000299102"/>
    </source>
</evidence>
<dbReference type="GO" id="GO:0016042">
    <property type="term" value="P:lipid catabolic process"/>
    <property type="evidence" value="ECO:0007669"/>
    <property type="project" value="TreeGrafter"/>
</dbReference>
<comment type="similarity">
    <text evidence="2 4">Belongs to the AB hydrolase superfamily. Lipase family.</text>
</comment>
<dbReference type="GO" id="GO:0005615">
    <property type="term" value="C:extracellular space"/>
    <property type="evidence" value="ECO:0007669"/>
    <property type="project" value="TreeGrafter"/>
</dbReference>
<accession>A0A4C1TIS0</accession>
<sequence>MHIAVTLFCLFGITSAVSANPILRKLDSELRFQYVQDDATGQHHLADFWMSLSDLNEAARYVPDAQNIYHLFTRQNPTVSHPLVINNEALLGVSSYSNNRRTIVLLHGWLDNALSPFNNVLVPAILQAEDANVIVVDWSAGAGSINYATAMANTITSADSVARFINWLNRISGTMPVQYHIIGHGLGGHKAGIVGRRVDGTITYITEVDENLRFTALDPSMLGWINHSDRFQPTDALYTEVIHTNAGVNGYVAELGDVDFYPNGGELMPGCESHACDHARSYFYMAESIISGGFTGTQCTSYLTAILQTCSILPGRLQMGGLQPKIGSSGVYLLFTNAAPPFSLG</sequence>
<dbReference type="SUPFAM" id="SSF53474">
    <property type="entry name" value="alpha/beta-Hydrolases"/>
    <property type="match status" value="1"/>
</dbReference>
<comment type="subcellular location">
    <subcellularLocation>
        <location evidence="1">Secreted</location>
    </subcellularLocation>
</comment>
<evidence type="ECO:0000256" key="2">
    <source>
        <dbReference type="ARBA" id="ARBA00010701"/>
    </source>
</evidence>
<dbReference type="EMBL" id="BGZK01000055">
    <property type="protein sequence ID" value="GBP13201.1"/>
    <property type="molecule type" value="Genomic_DNA"/>
</dbReference>
<dbReference type="InterPro" id="IPR029058">
    <property type="entry name" value="AB_hydrolase_fold"/>
</dbReference>
<feature type="domain" description="Lipase" evidence="6">
    <location>
        <begin position="66"/>
        <end position="303"/>
    </location>
</feature>
<evidence type="ECO:0000256" key="1">
    <source>
        <dbReference type="ARBA" id="ARBA00004613"/>
    </source>
</evidence>
<feature type="signal peptide" evidence="5">
    <location>
        <begin position="1"/>
        <end position="19"/>
    </location>
</feature>
<dbReference type="PANTHER" id="PTHR11610:SF150">
    <property type="entry name" value="FI01825P-RELATED"/>
    <property type="match status" value="1"/>
</dbReference>